<dbReference type="GO" id="GO:0003676">
    <property type="term" value="F:nucleic acid binding"/>
    <property type="evidence" value="ECO:0007669"/>
    <property type="project" value="InterPro"/>
</dbReference>
<dbReference type="InterPro" id="IPR036397">
    <property type="entry name" value="RNaseH_sf"/>
</dbReference>
<dbReference type="SUPFAM" id="SSF53098">
    <property type="entry name" value="Ribonuclease H-like"/>
    <property type="match status" value="1"/>
</dbReference>
<dbReference type="Proteomes" id="UP000800093">
    <property type="component" value="Unassembled WGS sequence"/>
</dbReference>
<dbReference type="PANTHER" id="PTHR22891">
    <property type="entry name" value="EUKARYOTIC TRANSLATION INITIATION FACTOR 2C"/>
    <property type="match status" value="1"/>
</dbReference>
<dbReference type="Pfam" id="PF02171">
    <property type="entry name" value="Piwi"/>
    <property type="match status" value="1"/>
</dbReference>
<organism evidence="2 3">
    <name type="scientific">Lojkania enalia</name>
    <dbReference type="NCBI Taxonomy" id="147567"/>
    <lineage>
        <taxon>Eukaryota</taxon>
        <taxon>Fungi</taxon>
        <taxon>Dikarya</taxon>
        <taxon>Ascomycota</taxon>
        <taxon>Pezizomycotina</taxon>
        <taxon>Dothideomycetes</taxon>
        <taxon>Pleosporomycetidae</taxon>
        <taxon>Pleosporales</taxon>
        <taxon>Pleosporales incertae sedis</taxon>
        <taxon>Lojkania</taxon>
    </lineage>
</organism>
<comment type="caution">
    <text evidence="2">The sequence shown here is derived from an EMBL/GenBank/DDBJ whole genome shotgun (WGS) entry which is preliminary data.</text>
</comment>
<dbReference type="Gene3D" id="3.30.420.10">
    <property type="entry name" value="Ribonuclease H-like superfamily/Ribonuclease H"/>
    <property type="match status" value="2"/>
</dbReference>
<accession>A0A9P4TQQ3</accession>
<dbReference type="EMBL" id="ML986581">
    <property type="protein sequence ID" value="KAF2269828.1"/>
    <property type="molecule type" value="Genomic_DNA"/>
</dbReference>
<dbReference type="OrthoDB" id="10252740at2759"/>
<proteinExistence type="predicted"/>
<evidence type="ECO:0000259" key="1">
    <source>
        <dbReference type="Pfam" id="PF02171"/>
    </source>
</evidence>
<dbReference type="InterPro" id="IPR003165">
    <property type="entry name" value="Piwi"/>
</dbReference>
<evidence type="ECO:0000313" key="2">
    <source>
        <dbReference type="EMBL" id="KAF2269828.1"/>
    </source>
</evidence>
<keyword evidence="3" id="KW-1185">Reference proteome</keyword>
<feature type="domain" description="Piwi" evidence="1">
    <location>
        <begin position="2"/>
        <end position="122"/>
    </location>
</feature>
<dbReference type="AlphaFoldDB" id="A0A9P4TQQ3"/>
<gene>
    <name evidence="2" type="ORF">CC78DRAFT_574701</name>
</gene>
<protein>
    <recommendedName>
        <fullName evidence="1">Piwi domain-containing protein</fullName>
    </recommendedName>
</protein>
<name>A0A9P4TQQ3_9PLEO</name>
<sequence>MVLMLKKKGRDVPSTFKYQADKIFGVHSICITEGARDLTQYMVDVAVKANLRVGDINYSIQWIADYLLSTLAFGADVTHPRSTALGRSPSLVTIVGSVEETSEKFLGFVTIDKVHQQIKQSLFHTTDFLLWSNSGIKGTMKPTEYFVLKNGMGISADLQELESFSQHAVIAKPC</sequence>
<evidence type="ECO:0000313" key="3">
    <source>
        <dbReference type="Proteomes" id="UP000800093"/>
    </source>
</evidence>
<dbReference type="InterPro" id="IPR012337">
    <property type="entry name" value="RNaseH-like_sf"/>
</dbReference>
<reference evidence="3" key="1">
    <citation type="journal article" date="2020" name="Stud. Mycol.">
        <title>101 Dothideomycetes genomes: A test case for predicting lifestyles and emergence of pathogens.</title>
        <authorList>
            <person name="Haridas S."/>
            <person name="Albert R."/>
            <person name="Binder M."/>
            <person name="Bloem J."/>
            <person name="LaButti K."/>
            <person name="Salamov A."/>
            <person name="Andreopoulos B."/>
            <person name="Baker S."/>
            <person name="Barry K."/>
            <person name="Bills G."/>
            <person name="Bluhm B."/>
            <person name="Cannon C."/>
            <person name="Castanera R."/>
            <person name="Culley D."/>
            <person name="Daum C."/>
            <person name="Ezra D."/>
            <person name="Gonzalez J."/>
            <person name="Henrissat B."/>
            <person name="Kuo A."/>
            <person name="Liang C."/>
            <person name="Lipzen A."/>
            <person name="Lutzoni F."/>
            <person name="Magnuson J."/>
            <person name="Mondo S."/>
            <person name="Nolan M."/>
            <person name="Ohm R."/>
            <person name="Pangilinan J."/>
            <person name="Park H.-J."/>
            <person name="Ramirez L."/>
            <person name="Alfaro M."/>
            <person name="Sun H."/>
            <person name="Tritt A."/>
            <person name="Yoshinaga Y."/>
            <person name="Zwiers L.-H."/>
            <person name="Turgeon B."/>
            <person name="Goodwin S."/>
            <person name="Spatafora J."/>
            <person name="Crous P."/>
            <person name="Grigoriev I."/>
        </authorList>
    </citation>
    <scope>NUCLEOTIDE SEQUENCE [LARGE SCALE GENOMIC DNA]</scope>
    <source>
        <strain evidence="3">CBS 304.66</strain>
    </source>
</reference>
<dbReference type="Gene3D" id="3.40.50.2300">
    <property type="match status" value="1"/>
</dbReference>